<name>A0A2T0VVW7_9LACT</name>
<gene>
    <name evidence="2" type="ORF">CLV38_13313</name>
</gene>
<comment type="caution">
    <text evidence="2">The sequence shown here is derived from an EMBL/GenBank/DDBJ whole genome shotgun (WGS) entry which is preliminary data.</text>
</comment>
<reference evidence="2 3" key="1">
    <citation type="submission" date="2018-03" db="EMBL/GenBank/DDBJ databases">
        <title>Genomic Encyclopedia of Archaeal and Bacterial Type Strains, Phase II (KMG-II): from individual species to whole genera.</title>
        <authorList>
            <person name="Goeker M."/>
        </authorList>
    </citation>
    <scope>NUCLEOTIDE SEQUENCE [LARGE SCALE GENOMIC DNA]</scope>
    <source>
        <strain evidence="2 3">DSM 13175</strain>
    </source>
</reference>
<evidence type="ECO:0000313" key="3">
    <source>
        <dbReference type="Proteomes" id="UP000238205"/>
    </source>
</evidence>
<evidence type="ECO:0000313" key="2">
    <source>
        <dbReference type="EMBL" id="PRY75908.1"/>
    </source>
</evidence>
<dbReference type="Proteomes" id="UP000238205">
    <property type="component" value="Unassembled WGS sequence"/>
</dbReference>
<dbReference type="RefSeq" id="WP_170068896.1">
    <property type="nucleotide sequence ID" value="NZ_PVTO01000033.1"/>
</dbReference>
<keyword evidence="1" id="KW-1133">Transmembrane helix</keyword>
<proteinExistence type="predicted"/>
<organism evidence="2 3">
    <name type="scientific">Alkalibacterium olivapovliticus</name>
    <dbReference type="NCBI Taxonomy" id="99907"/>
    <lineage>
        <taxon>Bacteria</taxon>
        <taxon>Bacillati</taxon>
        <taxon>Bacillota</taxon>
        <taxon>Bacilli</taxon>
        <taxon>Lactobacillales</taxon>
        <taxon>Carnobacteriaceae</taxon>
        <taxon>Alkalibacterium</taxon>
    </lineage>
</organism>
<protein>
    <submittedName>
        <fullName evidence="2">Uncharacterized protein</fullName>
    </submittedName>
</protein>
<keyword evidence="1" id="KW-0472">Membrane</keyword>
<evidence type="ECO:0000256" key="1">
    <source>
        <dbReference type="SAM" id="Phobius"/>
    </source>
</evidence>
<accession>A0A2T0VVW7</accession>
<feature type="transmembrane region" description="Helical" evidence="1">
    <location>
        <begin position="12"/>
        <end position="40"/>
    </location>
</feature>
<sequence length="54" mass="5856">MNFIIYGMLGMILGTMLILSGSTGDVLGVWLFIGGAILIIQGKNKDRKENNSIK</sequence>
<dbReference type="EMBL" id="PVTO01000033">
    <property type="protein sequence ID" value="PRY75908.1"/>
    <property type="molecule type" value="Genomic_DNA"/>
</dbReference>
<dbReference type="AlphaFoldDB" id="A0A2T0VVW7"/>
<keyword evidence="3" id="KW-1185">Reference proteome</keyword>
<keyword evidence="1" id="KW-0812">Transmembrane</keyword>